<sequence>MDPALQAIDAAVSGRWSQAEEINKQILEENPCDKEALNRLARASLELGKLSKAISNYKKVLKIDPYNNIAQKALQKLEALEANKEGIKVSEKKKGVLTRAINGDRTTTLATSNLFIEEPGRTKTTSLIHLGENWVVSSLDSGEPVYLAPHAHRVSVETDNGLYIGRLADDLSRRIISLIREGNKYVCFVRSASLGSVKIFLRETFKAEKLQGIPSFPTTEKQSYSSYSPSISSENESSDESESQEASEEV</sequence>
<keyword evidence="1" id="KW-0802">TPR repeat</keyword>
<reference evidence="3 4" key="1">
    <citation type="journal article" date="2016" name="Nat. Commun.">
        <title>Thousands of microbial genomes shed light on interconnected biogeochemical processes in an aquifer system.</title>
        <authorList>
            <person name="Anantharaman K."/>
            <person name="Brown C.T."/>
            <person name="Hug L.A."/>
            <person name="Sharon I."/>
            <person name="Castelle C.J."/>
            <person name="Probst A.J."/>
            <person name="Thomas B.C."/>
            <person name="Singh A."/>
            <person name="Wilkins M.J."/>
            <person name="Karaoz U."/>
            <person name="Brodie E.L."/>
            <person name="Williams K.H."/>
            <person name="Hubbard S.S."/>
            <person name="Banfield J.F."/>
        </authorList>
    </citation>
    <scope>NUCLEOTIDE SEQUENCE [LARGE SCALE GENOMIC DNA]</scope>
</reference>
<feature type="repeat" description="TPR" evidence="1">
    <location>
        <begin position="34"/>
        <end position="67"/>
    </location>
</feature>
<name>A0A1G1VFD4_9BACT</name>
<comment type="caution">
    <text evidence="3">The sequence shown here is derived from an EMBL/GenBank/DDBJ whole genome shotgun (WGS) entry which is preliminary data.</text>
</comment>
<feature type="region of interest" description="Disordered" evidence="2">
    <location>
        <begin position="215"/>
        <end position="250"/>
    </location>
</feature>
<dbReference type="PROSITE" id="PS50005">
    <property type="entry name" value="TPR"/>
    <property type="match status" value="1"/>
</dbReference>
<proteinExistence type="predicted"/>
<evidence type="ECO:0000313" key="3">
    <source>
        <dbReference type="EMBL" id="OGY14135.1"/>
    </source>
</evidence>
<gene>
    <name evidence="3" type="ORF">A3A77_04720</name>
</gene>
<dbReference type="Proteomes" id="UP000178659">
    <property type="component" value="Unassembled WGS sequence"/>
</dbReference>
<protein>
    <submittedName>
        <fullName evidence="3">Uncharacterized protein</fullName>
    </submittedName>
</protein>
<dbReference type="AlphaFoldDB" id="A0A1G1VFD4"/>
<dbReference type="EMBL" id="MHCC01000002">
    <property type="protein sequence ID" value="OGY14135.1"/>
    <property type="molecule type" value="Genomic_DNA"/>
</dbReference>
<feature type="compositionally biased region" description="Low complexity" evidence="2">
    <location>
        <begin position="223"/>
        <end position="235"/>
    </location>
</feature>
<feature type="compositionally biased region" description="Acidic residues" evidence="2">
    <location>
        <begin position="236"/>
        <end position="250"/>
    </location>
</feature>
<evidence type="ECO:0000256" key="1">
    <source>
        <dbReference type="PROSITE-ProRule" id="PRU00339"/>
    </source>
</evidence>
<organism evidence="3 4">
    <name type="scientific">Candidatus Blackburnbacteria bacterium RIFCSPLOWO2_01_FULL_40_20</name>
    <dbReference type="NCBI Taxonomy" id="1797519"/>
    <lineage>
        <taxon>Bacteria</taxon>
        <taxon>Candidatus Blackburniibacteriota</taxon>
    </lineage>
</organism>
<dbReference type="Pfam" id="PF14559">
    <property type="entry name" value="TPR_19"/>
    <property type="match status" value="1"/>
</dbReference>
<evidence type="ECO:0000256" key="2">
    <source>
        <dbReference type="SAM" id="MobiDB-lite"/>
    </source>
</evidence>
<accession>A0A1G1VFD4</accession>
<dbReference type="Gene3D" id="1.25.40.10">
    <property type="entry name" value="Tetratricopeptide repeat domain"/>
    <property type="match status" value="1"/>
</dbReference>
<dbReference type="InterPro" id="IPR011990">
    <property type="entry name" value="TPR-like_helical_dom_sf"/>
</dbReference>
<dbReference type="SMART" id="SM00028">
    <property type="entry name" value="TPR"/>
    <property type="match status" value="1"/>
</dbReference>
<dbReference type="InterPro" id="IPR019734">
    <property type="entry name" value="TPR_rpt"/>
</dbReference>
<dbReference type="SUPFAM" id="SSF48452">
    <property type="entry name" value="TPR-like"/>
    <property type="match status" value="1"/>
</dbReference>
<evidence type="ECO:0000313" key="4">
    <source>
        <dbReference type="Proteomes" id="UP000178659"/>
    </source>
</evidence>